<dbReference type="AlphaFoldDB" id="A0A0A2VZB5"/>
<evidence type="ECO:0000256" key="16">
    <source>
        <dbReference type="SAM" id="Coils"/>
    </source>
</evidence>
<feature type="signal peptide" evidence="18">
    <location>
        <begin position="1"/>
        <end position="28"/>
    </location>
</feature>
<keyword evidence="16" id="KW-0175">Coiled coil</keyword>
<feature type="chain" id="PRO_5001995881" description="histidine kinase" evidence="18">
    <location>
        <begin position="29"/>
        <end position="1018"/>
    </location>
</feature>
<keyword evidence="7" id="KW-0808">Transferase</keyword>
<dbReference type="GO" id="GO:0006355">
    <property type="term" value="P:regulation of DNA-templated transcription"/>
    <property type="evidence" value="ECO:0007669"/>
    <property type="project" value="InterPro"/>
</dbReference>
<feature type="modified residue" description="Phosphohistidine" evidence="14">
    <location>
        <position position="770"/>
    </location>
</feature>
<dbReference type="Pfam" id="PF01627">
    <property type="entry name" value="Hpt"/>
    <property type="match status" value="1"/>
</dbReference>
<feature type="modified residue" description="4-aspartylphosphate" evidence="15">
    <location>
        <position position="640"/>
    </location>
</feature>
<dbReference type="InterPro" id="IPR008207">
    <property type="entry name" value="Sig_transdc_His_kin_Hpt_dom"/>
</dbReference>
<dbReference type="SUPFAM" id="SSF52172">
    <property type="entry name" value="CheY-like"/>
    <property type="match status" value="2"/>
</dbReference>
<dbReference type="SMART" id="SM00421">
    <property type="entry name" value="HTH_LUXR"/>
    <property type="match status" value="1"/>
</dbReference>
<dbReference type="CDD" id="cd17535">
    <property type="entry name" value="REC_NarL-like"/>
    <property type="match status" value="1"/>
</dbReference>
<dbReference type="Gene3D" id="1.20.120.160">
    <property type="entry name" value="HPT domain"/>
    <property type="match status" value="1"/>
</dbReference>
<dbReference type="PROSITE" id="PS50043">
    <property type="entry name" value="HTH_LUXR_2"/>
    <property type="match status" value="1"/>
</dbReference>
<keyword evidence="18" id="KW-0732">Signal</keyword>
<dbReference type="Pfam" id="PF00072">
    <property type="entry name" value="Response_reg"/>
    <property type="match status" value="2"/>
</dbReference>
<dbReference type="Gene3D" id="1.10.287.130">
    <property type="match status" value="1"/>
</dbReference>
<dbReference type="CDD" id="cd00082">
    <property type="entry name" value="HisKA"/>
    <property type="match status" value="1"/>
</dbReference>
<dbReference type="CDD" id="cd16922">
    <property type="entry name" value="HATPase_EvgS-ArcB-TorS-like"/>
    <property type="match status" value="1"/>
</dbReference>
<feature type="modified residue" description="4-aspartylphosphate" evidence="15">
    <location>
        <position position="864"/>
    </location>
</feature>
<feature type="domain" description="HPt" evidence="22">
    <location>
        <begin position="731"/>
        <end position="828"/>
    </location>
</feature>
<keyword evidence="8 17" id="KW-0812">Transmembrane</keyword>
<reference evidence="23 24" key="1">
    <citation type="submission" date="2012-10" db="EMBL/GenBank/DDBJ databases">
        <title>Genome sequencing and analysis of entomopathogenic fungi Beauveria bassiana D1-5.</title>
        <authorList>
            <person name="Li Q."/>
            <person name="Wang L."/>
            <person name="Zhang Z."/>
            <person name="Wang Q."/>
            <person name="Ren J."/>
            <person name="Wang M."/>
            <person name="Xu W."/>
            <person name="Wang J."/>
            <person name="Lu Y."/>
            <person name="Du Q."/>
            <person name="Sun Z."/>
        </authorList>
    </citation>
    <scope>NUCLEOTIDE SEQUENCE [LARGE SCALE GENOMIC DNA]</scope>
    <source>
        <strain evidence="23 24">D1-5</strain>
    </source>
</reference>
<comment type="catalytic activity">
    <reaction evidence="1">
        <text>ATP + protein L-histidine = ADP + protein N-phospho-L-histidine.</text>
        <dbReference type="EC" id="2.7.13.3"/>
    </reaction>
</comment>
<dbReference type="InterPro" id="IPR016032">
    <property type="entry name" value="Sig_transdc_resp-reg_C-effctor"/>
</dbReference>
<keyword evidence="9" id="KW-0418">Kinase</keyword>
<keyword evidence="6 15" id="KW-0597">Phosphoprotein</keyword>
<name>A0A0A2VZB5_BEABA</name>
<dbReference type="InterPro" id="IPR003594">
    <property type="entry name" value="HATPase_dom"/>
</dbReference>
<evidence type="ECO:0000256" key="12">
    <source>
        <dbReference type="ARBA" id="ARBA00023125"/>
    </source>
</evidence>
<keyword evidence="10" id="KW-0067">ATP-binding</keyword>
<gene>
    <name evidence="23" type="ORF">BBAD15_g1045</name>
</gene>
<dbReference type="CDD" id="cd06170">
    <property type="entry name" value="LuxR_C_like"/>
    <property type="match status" value="1"/>
</dbReference>
<dbReference type="SMART" id="SM00448">
    <property type="entry name" value="REC"/>
    <property type="match status" value="2"/>
</dbReference>
<dbReference type="InterPro" id="IPR036641">
    <property type="entry name" value="HPT_dom_sf"/>
</dbReference>
<dbReference type="PRINTS" id="PR00038">
    <property type="entry name" value="HTHLUXR"/>
</dbReference>
<dbReference type="PRINTS" id="PR00344">
    <property type="entry name" value="BCTRLSENSOR"/>
</dbReference>
<evidence type="ECO:0000256" key="3">
    <source>
        <dbReference type="ARBA" id="ARBA00012438"/>
    </source>
</evidence>
<dbReference type="InterPro" id="IPR036388">
    <property type="entry name" value="WH-like_DNA-bd_sf"/>
</dbReference>
<dbReference type="SUPFAM" id="SSF53850">
    <property type="entry name" value="Periplasmic binding protein-like II"/>
    <property type="match status" value="1"/>
</dbReference>
<dbReference type="Gene3D" id="3.40.190.10">
    <property type="entry name" value="Periplasmic binding protein-like II"/>
    <property type="match status" value="2"/>
</dbReference>
<dbReference type="EC" id="2.7.13.3" evidence="3"/>
<evidence type="ECO:0000256" key="6">
    <source>
        <dbReference type="ARBA" id="ARBA00022553"/>
    </source>
</evidence>
<dbReference type="InterPro" id="IPR001789">
    <property type="entry name" value="Sig_transdc_resp-reg_receiver"/>
</dbReference>
<dbReference type="Gene3D" id="3.40.50.2300">
    <property type="match status" value="2"/>
</dbReference>
<dbReference type="STRING" id="1245745.A0A0A2VZB5"/>
<dbReference type="PANTHER" id="PTHR43047">
    <property type="entry name" value="TWO-COMPONENT HISTIDINE PROTEIN KINASE"/>
    <property type="match status" value="1"/>
</dbReference>
<evidence type="ECO:0000256" key="8">
    <source>
        <dbReference type="ARBA" id="ARBA00022692"/>
    </source>
</evidence>
<dbReference type="FunFam" id="3.30.565.10:FF:000010">
    <property type="entry name" value="Sensor histidine kinase RcsC"/>
    <property type="match status" value="1"/>
</dbReference>
<evidence type="ECO:0000256" key="7">
    <source>
        <dbReference type="ARBA" id="ARBA00022679"/>
    </source>
</evidence>
<dbReference type="Pfam" id="PF00196">
    <property type="entry name" value="GerE"/>
    <property type="match status" value="1"/>
</dbReference>
<dbReference type="InterPro" id="IPR058245">
    <property type="entry name" value="NreC/VraR/RcsB-like_REC"/>
</dbReference>
<organism evidence="23 24">
    <name type="scientific">Beauveria bassiana D1-5</name>
    <dbReference type="NCBI Taxonomy" id="1245745"/>
    <lineage>
        <taxon>Eukaryota</taxon>
        <taxon>Fungi</taxon>
        <taxon>Dikarya</taxon>
        <taxon>Ascomycota</taxon>
        <taxon>Pezizomycotina</taxon>
        <taxon>Sordariomycetes</taxon>
        <taxon>Hypocreomycetidae</taxon>
        <taxon>Hypocreales</taxon>
        <taxon>Cordycipitaceae</taxon>
        <taxon>Beauveria</taxon>
    </lineage>
</organism>
<keyword evidence="13 17" id="KW-0472">Membrane</keyword>
<evidence type="ECO:0000259" key="20">
    <source>
        <dbReference type="PROSITE" id="PS50109"/>
    </source>
</evidence>
<dbReference type="SUPFAM" id="SSF47226">
    <property type="entry name" value="Histidine-containing phosphotransfer domain, HPT domain"/>
    <property type="match status" value="1"/>
</dbReference>
<dbReference type="GO" id="GO:0003677">
    <property type="term" value="F:DNA binding"/>
    <property type="evidence" value="ECO:0007669"/>
    <property type="project" value="UniProtKB-KW"/>
</dbReference>
<feature type="domain" description="Response regulatory" evidence="21">
    <location>
        <begin position="813"/>
        <end position="929"/>
    </location>
</feature>
<evidence type="ECO:0000256" key="4">
    <source>
        <dbReference type="ARBA" id="ARBA00022475"/>
    </source>
</evidence>
<dbReference type="PANTHER" id="PTHR43047:SF72">
    <property type="entry name" value="OSMOSENSING HISTIDINE PROTEIN KINASE SLN1"/>
    <property type="match status" value="1"/>
</dbReference>
<dbReference type="SUPFAM" id="SSF46894">
    <property type="entry name" value="C-terminal effector domain of the bipartite response regulators"/>
    <property type="match status" value="1"/>
</dbReference>
<dbReference type="CDD" id="cd17546">
    <property type="entry name" value="REC_hyHK_CKI1_RcsC-like"/>
    <property type="match status" value="1"/>
</dbReference>
<dbReference type="SUPFAM" id="SSF47384">
    <property type="entry name" value="Homodimeric domain of signal transducing histidine kinase"/>
    <property type="match status" value="1"/>
</dbReference>
<evidence type="ECO:0000256" key="13">
    <source>
        <dbReference type="ARBA" id="ARBA00023136"/>
    </source>
</evidence>
<evidence type="ECO:0000313" key="24">
    <source>
        <dbReference type="Proteomes" id="UP000030106"/>
    </source>
</evidence>
<dbReference type="InterPro" id="IPR004358">
    <property type="entry name" value="Sig_transdc_His_kin-like_C"/>
</dbReference>
<dbReference type="PROSITE" id="PS50894">
    <property type="entry name" value="HPT"/>
    <property type="match status" value="1"/>
</dbReference>
<evidence type="ECO:0000256" key="15">
    <source>
        <dbReference type="PROSITE-ProRule" id="PRU00169"/>
    </source>
</evidence>
<evidence type="ECO:0000259" key="22">
    <source>
        <dbReference type="PROSITE" id="PS50894"/>
    </source>
</evidence>
<dbReference type="InterPro" id="IPR011006">
    <property type="entry name" value="CheY-like_superfamily"/>
</dbReference>
<dbReference type="Gene3D" id="3.30.565.10">
    <property type="entry name" value="Histidine kinase-like ATPase, C-terminal domain"/>
    <property type="match status" value="1"/>
</dbReference>
<keyword evidence="11 17" id="KW-1133">Transmembrane helix</keyword>
<feature type="transmembrane region" description="Helical" evidence="17">
    <location>
        <begin position="288"/>
        <end position="308"/>
    </location>
</feature>
<evidence type="ECO:0000259" key="21">
    <source>
        <dbReference type="PROSITE" id="PS50110"/>
    </source>
</evidence>
<dbReference type="Proteomes" id="UP000030106">
    <property type="component" value="Unassembled WGS sequence"/>
</dbReference>
<keyword evidence="12" id="KW-0238">DNA-binding</keyword>
<dbReference type="GO" id="GO:0005886">
    <property type="term" value="C:plasma membrane"/>
    <property type="evidence" value="ECO:0007669"/>
    <property type="project" value="UniProtKB-SubCell"/>
</dbReference>
<feature type="coiled-coil region" evidence="16">
    <location>
        <begin position="313"/>
        <end position="340"/>
    </location>
</feature>
<dbReference type="EMBL" id="ANFO01000051">
    <property type="protein sequence ID" value="KGQ13226.1"/>
    <property type="molecule type" value="Genomic_DNA"/>
</dbReference>
<accession>A0A0A2VZB5</accession>
<dbReference type="SUPFAM" id="SSF55874">
    <property type="entry name" value="ATPase domain of HSP90 chaperone/DNA topoisomerase II/histidine kinase"/>
    <property type="match status" value="1"/>
</dbReference>
<evidence type="ECO:0000256" key="10">
    <source>
        <dbReference type="ARBA" id="ARBA00022840"/>
    </source>
</evidence>
<evidence type="ECO:0000256" key="14">
    <source>
        <dbReference type="PROSITE-ProRule" id="PRU00110"/>
    </source>
</evidence>
<evidence type="ECO:0000256" key="18">
    <source>
        <dbReference type="SAM" id="SignalP"/>
    </source>
</evidence>
<sequence>MRLTTALRLMSNCLICLTVLLQAQPAASAPLSLADPLGLTQSERDWVASHPVVPVLVVNTHIPLTFINQEGEQSGYAVALLNSIGRQTGLHFTWHPFNNLVEMRGQLKKAPDSLIAAADASATGENAGLIYTRPIQVTDWVLVTRKNFPAVTTLAEMKGKKVAVFTGSYYLPELRRQFPQVEFVEQDFSLETALALFVHNLDGAIVPQTAASFVLKSYLEDRFRIAMTVPVPPLRLAMASGEQNRPLLSIIDKALERLPPDEIEEQLNGWQMRYALERFEVWGHYRTGIMIAIVILSLVAMLLVFYFWRNRLLKRTLATQQALQNELRASQAQLQKASESKSQFLAQMSHEIRTPMNALIGLLELENTGRSPPEQRQNNIAVAYESSKSLLMLVGDILDMAKIESGTFTVRSVPLSLREIFNSVSTLFRYSAEEKQLVLRASVEVQDDRILFDPVMLKQIVSNLVSNAIKFTRQGEVEIIIYQAKKLSAETGDYVLEVSDTGVGMSEAQQNAIFEPFVQLDAAQREHHGSGLGLSICRQLAALLQGSLEVESSPDEGTTFIFRFSAPVAPPEQARPSNEVGLNPSRSRKILVVDDHPANRLLLVQQLEFAGHRSVAADNGAQALRLWERENPPFDVVITDCNMPDLSGFELVRLLREKERLAGKKPQPMFGLTAMAEQHVRDRAMRAGMTACLFKPVELGTLLARLDEPSEHIAAPSSRPQLSLSKLAASQPEAFRALVDTVIEQNQLDMATLKGGIAGGDFGLIKNSAHRLAGSARLADAPELSAVCGQIEAAAEAQDSVAVHTLATDCERRIYIVDDHPVSQLAVRVVAENNGYEVAGVSDNGRDAINALRENAEVALVVIDIEIPPPNGLEVIKRLRQHGFSGGILVLTGYNDSHFVDRARRAGANGFISKNNHLDQLVDAIKAILSGYEFFPQRPQTGNTSASVQSESELLGTLSNRELEVLGLISRGEMLIDIAAQLHVSNKSISTYKRRIMAKLGFSKTLEMIEFAKRNNLA</sequence>
<dbReference type="Gene3D" id="1.10.10.10">
    <property type="entry name" value="Winged helix-like DNA-binding domain superfamily/Winged helix DNA-binding domain"/>
    <property type="match status" value="1"/>
</dbReference>
<dbReference type="InterPro" id="IPR001638">
    <property type="entry name" value="Solute-binding_3/MltF_N"/>
</dbReference>
<evidence type="ECO:0000259" key="19">
    <source>
        <dbReference type="PROSITE" id="PS50043"/>
    </source>
</evidence>
<dbReference type="InterPro" id="IPR005467">
    <property type="entry name" value="His_kinase_dom"/>
</dbReference>
<comment type="caution">
    <text evidence="23">The sequence shown here is derived from an EMBL/GenBank/DDBJ whole genome shotgun (WGS) entry which is preliminary data.</text>
</comment>
<feature type="domain" description="HTH luxR-type" evidence="19">
    <location>
        <begin position="951"/>
        <end position="1016"/>
    </location>
</feature>
<dbReference type="SMART" id="SM00387">
    <property type="entry name" value="HATPase_c"/>
    <property type="match status" value="1"/>
</dbReference>
<proteinExistence type="predicted"/>
<dbReference type="SMART" id="SM00062">
    <property type="entry name" value="PBPb"/>
    <property type="match status" value="1"/>
</dbReference>
<dbReference type="InterPro" id="IPR036097">
    <property type="entry name" value="HisK_dim/P_sf"/>
</dbReference>
<dbReference type="PROSITE" id="PS50110">
    <property type="entry name" value="RESPONSE_REGULATORY"/>
    <property type="match status" value="2"/>
</dbReference>
<evidence type="ECO:0000256" key="17">
    <source>
        <dbReference type="SAM" id="Phobius"/>
    </source>
</evidence>
<evidence type="ECO:0000256" key="1">
    <source>
        <dbReference type="ARBA" id="ARBA00000085"/>
    </source>
</evidence>
<evidence type="ECO:0000256" key="2">
    <source>
        <dbReference type="ARBA" id="ARBA00004429"/>
    </source>
</evidence>
<evidence type="ECO:0000313" key="23">
    <source>
        <dbReference type="EMBL" id="KGQ13226.1"/>
    </source>
</evidence>
<dbReference type="SMART" id="SM00388">
    <property type="entry name" value="HisKA"/>
    <property type="match status" value="1"/>
</dbReference>
<evidence type="ECO:0000256" key="9">
    <source>
        <dbReference type="ARBA" id="ARBA00022777"/>
    </source>
</evidence>
<dbReference type="InterPro" id="IPR000792">
    <property type="entry name" value="Tscrpt_reg_LuxR_C"/>
</dbReference>
<evidence type="ECO:0000256" key="5">
    <source>
        <dbReference type="ARBA" id="ARBA00022519"/>
    </source>
</evidence>
<feature type="domain" description="Response regulatory" evidence="21">
    <location>
        <begin position="589"/>
        <end position="710"/>
    </location>
</feature>
<dbReference type="GO" id="GO:0000155">
    <property type="term" value="F:phosphorelay sensor kinase activity"/>
    <property type="evidence" value="ECO:0007669"/>
    <property type="project" value="InterPro"/>
</dbReference>
<dbReference type="InterPro" id="IPR003661">
    <property type="entry name" value="HisK_dim/P_dom"/>
</dbReference>
<dbReference type="Pfam" id="PF02518">
    <property type="entry name" value="HATPase_c"/>
    <property type="match status" value="1"/>
</dbReference>
<dbReference type="Pfam" id="PF00512">
    <property type="entry name" value="HisKA"/>
    <property type="match status" value="1"/>
</dbReference>
<feature type="domain" description="Histidine kinase" evidence="20">
    <location>
        <begin position="347"/>
        <end position="568"/>
    </location>
</feature>
<protein>
    <recommendedName>
        <fullName evidence="3">histidine kinase</fullName>
        <ecNumber evidence="3">2.7.13.3</ecNumber>
    </recommendedName>
</protein>
<keyword evidence="10" id="KW-0547">Nucleotide-binding</keyword>
<dbReference type="PROSITE" id="PS50109">
    <property type="entry name" value="HIS_KIN"/>
    <property type="match status" value="1"/>
</dbReference>
<evidence type="ECO:0000256" key="11">
    <source>
        <dbReference type="ARBA" id="ARBA00022989"/>
    </source>
</evidence>
<comment type="subcellular location">
    <subcellularLocation>
        <location evidence="2">Cell inner membrane</location>
        <topology evidence="2">Multi-pass membrane protein</topology>
    </subcellularLocation>
</comment>
<dbReference type="HOGENOM" id="CLU_000445_104_12_1"/>
<keyword evidence="5" id="KW-0997">Cell inner membrane</keyword>
<dbReference type="InterPro" id="IPR036890">
    <property type="entry name" value="HATPase_C_sf"/>
</dbReference>
<keyword evidence="4" id="KW-1003">Cell membrane</keyword>